<dbReference type="InterPro" id="IPR036129">
    <property type="entry name" value="Glycerate_kinase_sf"/>
</dbReference>
<accession>A0ABW3CX15</accession>
<keyword evidence="3 4" id="KW-0418">Kinase</keyword>
<dbReference type="GO" id="GO:0016301">
    <property type="term" value="F:kinase activity"/>
    <property type="evidence" value="ECO:0007669"/>
    <property type="project" value="UniProtKB-KW"/>
</dbReference>
<evidence type="ECO:0000256" key="2">
    <source>
        <dbReference type="ARBA" id="ARBA00022679"/>
    </source>
</evidence>
<gene>
    <name evidence="5" type="ORF">ACFQ1M_08885</name>
</gene>
<protein>
    <submittedName>
        <fullName evidence="5">Glycerate kinase</fullName>
    </submittedName>
</protein>
<dbReference type="InterPro" id="IPR018193">
    <property type="entry name" value="Glyc_kinase_flavodox-like_fold"/>
</dbReference>
<dbReference type="Pfam" id="PF02595">
    <property type="entry name" value="Gly_kinase"/>
    <property type="match status" value="1"/>
</dbReference>
<dbReference type="PANTHER" id="PTHR21599">
    <property type="entry name" value="GLYCERATE KINASE"/>
    <property type="match status" value="1"/>
</dbReference>
<organism evidence="5 6">
    <name type="scientific">Sungkyunkwania multivorans</name>
    <dbReference type="NCBI Taxonomy" id="1173618"/>
    <lineage>
        <taxon>Bacteria</taxon>
        <taxon>Pseudomonadati</taxon>
        <taxon>Bacteroidota</taxon>
        <taxon>Flavobacteriia</taxon>
        <taxon>Flavobacteriales</taxon>
        <taxon>Flavobacteriaceae</taxon>
        <taxon>Sungkyunkwania</taxon>
    </lineage>
</organism>
<dbReference type="SUPFAM" id="SSF110738">
    <property type="entry name" value="Glycerate kinase I"/>
    <property type="match status" value="1"/>
</dbReference>
<dbReference type="EMBL" id="JBHTJH010000004">
    <property type="protein sequence ID" value="MFD0862325.1"/>
    <property type="molecule type" value="Genomic_DNA"/>
</dbReference>
<dbReference type="InterPro" id="IPR004381">
    <property type="entry name" value="Glycerate_kinase"/>
</dbReference>
<comment type="caution">
    <text evidence="5">The sequence shown here is derived from an EMBL/GenBank/DDBJ whole genome shotgun (WGS) entry which is preliminary data.</text>
</comment>
<dbReference type="Gene3D" id="3.40.50.10350">
    <property type="entry name" value="Glycerate kinase, domain 1"/>
    <property type="match status" value="1"/>
</dbReference>
<reference evidence="6" key="1">
    <citation type="journal article" date="2019" name="Int. J. Syst. Evol. Microbiol.">
        <title>The Global Catalogue of Microorganisms (GCM) 10K type strain sequencing project: providing services to taxonomists for standard genome sequencing and annotation.</title>
        <authorList>
            <consortium name="The Broad Institute Genomics Platform"/>
            <consortium name="The Broad Institute Genome Sequencing Center for Infectious Disease"/>
            <person name="Wu L."/>
            <person name="Ma J."/>
        </authorList>
    </citation>
    <scope>NUCLEOTIDE SEQUENCE [LARGE SCALE GENOMIC DNA]</scope>
    <source>
        <strain evidence="6">CCUG 62952</strain>
    </source>
</reference>
<evidence type="ECO:0000313" key="5">
    <source>
        <dbReference type="EMBL" id="MFD0862325.1"/>
    </source>
</evidence>
<dbReference type="InterPro" id="IPR018197">
    <property type="entry name" value="Glycerate_kinase_RE-like"/>
</dbReference>
<dbReference type="Proteomes" id="UP001596978">
    <property type="component" value="Unassembled WGS sequence"/>
</dbReference>
<comment type="similarity">
    <text evidence="1 4">Belongs to the glycerate kinase type-1 family.</text>
</comment>
<evidence type="ECO:0000256" key="3">
    <source>
        <dbReference type="ARBA" id="ARBA00022777"/>
    </source>
</evidence>
<keyword evidence="6" id="KW-1185">Reference proteome</keyword>
<dbReference type="NCBIfam" id="TIGR00045">
    <property type="entry name" value="glycerate kinase"/>
    <property type="match status" value="1"/>
</dbReference>
<dbReference type="Gene3D" id="3.90.1510.10">
    <property type="entry name" value="Glycerate kinase, domain 2"/>
    <property type="match status" value="1"/>
</dbReference>
<sequence>MNILIIPDKFKGSLSAIAVINAIKKGIAQVDNSIRTFEVIASDGGDGFLEAISSTLEVETISLNTRDPLGKSIKAEYLFSKQTSTAYIELAKASGVALLKQEELNVMQTSTFGTGLQILHAISLGAKRIFIGLGGSATNDAAIGIAHALGYRFLDGDGNALFPRGANLNAVEKIISPKEPIFKDVQFYAINDVQNPFYGTKGAAFTYAKQKGASDSDIKLLDKGLRNISTVVKEQLGHDYADTPGAGAAGGTGYGLRAFLDARFIGGVDFIFELKNVQKLLNTQNIDAIITGEGRIDDQTAYGKLIGGVVAIAKASAIPVLAICGKLGLENETLQTLGLTAAEELYDPTKSAQYSFDHAESLVAKKAEQLVRNLLGS</sequence>
<evidence type="ECO:0000256" key="4">
    <source>
        <dbReference type="PIRNR" id="PIRNR006078"/>
    </source>
</evidence>
<dbReference type="PANTHER" id="PTHR21599:SF0">
    <property type="entry name" value="GLYCERATE KINASE"/>
    <property type="match status" value="1"/>
</dbReference>
<evidence type="ECO:0000256" key="1">
    <source>
        <dbReference type="ARBA" id="ARBA00006284"/>
    </source>
</evidence>
<name>A0ABW3CX15_9FLAO</name>
<dbReference type="PIRSF" id="PIRSF006078">
    <property type="entry name" value="GlxK"/>
    <property type="match status" value="1"/>
</dbReference>
<proteinExistence type="inferred from homology"/>
<dbReference type="RefSeq" id="WP_386407026.1">
    <property type="nucleotide sequence ID" value="NZ_JBHTJH010000004.1"/>
</dbReference>
<keyword evidence="2 4" id="KW-0808">Transferase</keyword>
<evidence type="ECO:0000313" key="6">
    <source>
        <dbReference type="Proteomes" id="UP001596978"/>
    </source>
</evidence>